<dbReference type="Proteomes" id="UP001500618">
    <property type="component" value="Unassembled WGS sequence"/>
</dbReference>
<reference evidence="2 3" key="1">
    <citation type="journal article" date="2019" name="Int. J. Syst. Evol. Microbiol.">
        <title>The Global Catalogue of Microorganisms (GCM) 10K type strain sequencing project: providing services to taxonomists for standard genome sequencing and annotation.</title>
        <authorList>
            <consortium name="The Broad Institute Genomics Platform"/>
            <consortium name="The Broad Institute Genome Sequencing Center for Infectious Disease"/>
            <person name="Wu L."/>
            <person name="Ma J."/>
        </authorList>
    </citation>
    <scope>NUCLEOTIDE SEQUENCE [LARGE SCALE GENOMIC DNA]</scope>
    <source>
        <strain evidence="2 3">JCM 14718</strain>
    </source>
</reference>
<dbReference type="PANTHER" id="PTHR43245:SF24">
    <property type="entry name" value="DEHYDROGENASE"/>
    <property type="match status" value="1"/>
</dbReference>
<dbReference type="InterPro" id="IPR050177">
    <property type="entry name" value="Lipid_A_modif_metabolic_enz"/>
</dbReference>
<dbReference type="InterPro" id="IPR001509">
    <property type="entry name" value="Epimerase_deHydtase"/>
</dbReference>
<dbReference type="Pfam" id="PF01370">
    <property type="entry name" value="Epimerase"/>
    <property type="match status" value="1"/>
</dbReference>
<protein>
    <submittedName>
        <fullName evidence="2">NAD(P)-dependent oxidoreductase</fullName>
    </submittedName>
</protein>
<comment type="caution">
    <text evidence="2">The sequence shown here is derived from an EMBL/GenBank/DDBJ whole genome shotgun (WGS) entry which is preliminary data.</text>
</comment>
<dbReference type="Gene3D" id="3.40.50.720">
    <property type="entry name" value="NAD(P)-binding Rossmann-like Domain"/>
    <property type="match status" value="1"/>
</dbReference>
<evidence type="ECO:0000313" key="2">
    <source>
        <dbReference type="EMBL" id="GAA1667310.1"/>
    </source>
</evidence>
<dbReference type="InterPro" id="IPR036291">
    <property type="entry name" value="NAD(P)-bd_dom_sf"/>
</dbReference>
<dbReference type="RefSeq" id="WP_163566585.1">
    <property type="nucleotide sequence ID" value="NZ_BAAANY010000005.1"/>
</dbReference>
<name>A0ABN2G8W6_9ACTN</name>
<proteinExistence type="predicted"/>
<dbReference type="PANTHER" id="PTHR43245">
    <property type="entry name" value="BIFUNCTIONAL POLYMYXIN RESISTANCE PROTEIN ARNA"/>
    <property type="match status" value="1"/>
</dbReference>
<dbReference type="SUPFAM" id="SSF51735">
    <property type="entry name" value="NAD(P)-binding Rossmann-fold domains"/>
    <property type="match status" value="1"/>
</dbReference>
<organism evidence="2 3">
    <name type="scientific">Fodinicola feengrottensis</name>
    <dbReference type="NCBI Taxonomy" id="435914"/>
    <lineage>
        <taxon>Bacteria</taxon>
        <taxon>Bacillati</taxon>
        <taxon>Actinomycetota</taxon>
        <taxon>Actinomycetes</taxon>
        <taxon>Mycobacteriales</taxon>
        <taxon>Fodinicola</taxon>
    </lineage>
</organism>
<dbReference type="CDD" id="cd08946">
    <property type="entry name" value="SDR_e"/>
    <property type="match status" value="1"/>
</dbReference>
<dbReference type="EMBL" id="BAAANY010000005">
    <property type="protein sequence ID" value="GAA1667310.1"/>
    <property type="molecule type" value="Genomic_DNA"/>
</dbReference>
<accession>A0ABN2G8W6</accession>
<sequence>MRIAVTGATGFVGGAVCQAARARGWEVHGFGRRRVPGIGHWDVDCGVLAAPPEVDAVVHAAAAVTDWGSPARVWNTNVDGTRNVALSFRGKRFVHISTASVYDPAVPTVAAVESRAPVTRYLNAYAASKASAEVLLSRWPHTIILRPHAVYGPGDPTLLPRVLGAIRGPHLFVVGDGSALHSLTFLGNLVSAILLACLPDAPAGTYNIADAEPISLNSALESLISERKLPVRVRHLPIDVSWAAAGFLESAHAFLRIGQSPRLTRYAISHLAYERTLDLTAARQRLGYRPTPTSFAGAATW</sequence>
<evidence type="ECO:0000313" key="3">
    <source>
        <dbReference type="Proteomes" id="UP001500618"/>
    </source>
</evidence>
<gene>
    <name evidence="2" type="ORF">GCM10009765_15970</name>
</gene>
<keyword evidence="3" id="KW-1185">Reference proteome</keyword>
<feature type="domain" description="NAD-dependent epimerase/dehydratase" evidence="1">
    <location>
        <begin position="3"/>
        <end position="209"/>
    </location>
</feature>
<evidence type="ECO:0000259" key="1">
    <source>
        <dbReference type="Pfam" id="PF01370"/>
    </source>
</evidence>